<dbReference type="Pfam" id="PF01026">
    <property type="entry name" value="TatD_DNase"/>
    <property type="match status" value="1"/>
</dbReference>
<comment type="similarity">
    <text evidence="1">Belongs to the metallo-dependent hydrolases superfamily. TatD-type hydrolase family.</text>
</comment>
<evidence type="ECO:0000313" key="6">
    <source>
        <dbReference type="Proteomes" id="UP000008138"/>
    </source>
</evidence>
<reference key="2">
    <citation type="submission" date="2011-03" db="EMBL/GenBank/DDBJ databases">
        <title>Complete genome sequence of the thermoacidophilic crenarchaeon Thermoproteus uzoniensis 768-20.</title>
        <authorList>
            <person name="Mardanov A.V."/>
            <person name="Gumerov V.M."/>
            <person name="Beletsky A.V."/>
            <person name="Prokofeva M.I."/>
            <person name="Bonch-Osmolovskaya E.A."/>
            <person name="Ravin N.V."/>
            <person name="Skryabin K.G."/>
        </authorList>
    </citation>
    <scope>NUCLEOTIDE SEQUENCE</scope>
    <source>
        <strain>768-20</strain>
    </source>
</reference>
<dbReference type="eggNOG" id="arCOG00891">
    <property type="taxonomic scope" value="Archaea"/>
</dbReference>
<dbReference type="PANTHER" id="PTHR46317:SF1">
    <property type="entry name" value="HYDROLASE, TATD FAMILY"/>
    <property type="match status" value="1"/>
</dbReference>
<evidence type="ECO:0000256" key="3">
    <source>
        <dbReference type="ARBA" id="ARBA00022801"/>
    </source>
</evidence>
<dbReference type="GO" id="GO:0046872">
    <property type="term" value="F:metal ion binding"/>
    <property type="evidence" value="ECO:0007669"/>
    <property type="project" value="UniProtKB-KW"/>
</dbReference>
<feature type="binding site" evidence="4">
    <location>
        <position position="142"/>
    </location>
    <ligand>
        <name>a divalent metal cation</name>
        <dbReference type="ChEBI" id="CHEBI:60240"/>
        <label>2</label>
    </ligand>
</feature>
<organism evidence="5 6">
    <name type="scientific">Thermoproteus uzoniensis (strain 768-20)</name>
    <dbReference type="NCBI Taxonomy" id="999630"/>
    <lineage>
        <taxon>Archaea</taxon>
        <taxon>Thermoproteota</taxon>
        <taxon>Thermoprotei</taxon>
        <taxon>Thermoproteales</taxon>
        <taxon>Thermoproteaceae</taxon>
        <taxon>Thermoproteus</taxon>
    </lineage>
</organism>
<dbReference type="Proteomes" id="UP000008138">
    <property type="component" value="Chromosome"/>
</dbReference>
<dbReference type="CDD" id="cd01310">
    <property type="entry name" value="TatD_DNAse"/>
    <property type="match status" value="1"/>
</dbReference>
<evidence type="ECO:0000256" key="2">
    <source>
        <dbReference type="ARBA" id="ARBA00022723"/>
    </source>
</evidence>
<dbReference type="GeneID" id="10359873"/>
<feature type="binding site" evidence="4">
    <location>
        <position position="8"/>
    </location>
    <ligand>
        <name>a divalent metal cation</name>
        <dbReference type="ChEBI" id="CHEBI:60240"/>
        <label>1</label>
    </ligand>
</feature>
<dbReference type="GO" id="GO:0016788">
    <property type="term" value="F:hydrolase activity, acting on ester bonds"/>
    <property type="evidence" value="ECO:0007669"/>
    <property type="project" value="InterPro"/>
</dbReference>
<dbReference type="RefSeq" id="WP_013679160.1">
    <property type="nucleotide sequence ID" value="NC_015315.1"/>
</dbReference>
<dbReference type="HOGENOM" id="CLU_031506_5_2_2"/>
<evidence type="ECO:0000313" key="5">
    <source>
        <dbReference type="EMBL" id="AEA11824.1"/>
    </source>
</evidence>
<keyword evidence="3" id="KW-0378">Hydrolase</keyword>
<dbReference type="PIRSF" id="PIRSF005902">
    <property type="entry name" value="DNase_TatD"/>
    <property type="match status" value="1"/>
</dbReference>
<evidence type="ECO:0000256" key="4">
    <source>
        <dbReference type="PIRSR" id="PIRSR005902-1"/>
    </source>
</evidence>
<dbReference type="STRING" id="999630.TUZN_0326"/>
<dbReference type="SUPFAM" id="SSF51556">
    <property type="entry name" value="Metallo-dependent hydrolases"/>
    <property type="match status" value="1"/>
</dbReference>
<proteinExistence type="inferred from homology"/>
<feature type="binding site" evidence="4">
    <location>
        <position position="83"/>
    </location>
    <ligand>
        <name>a divalent metal cation</name>
        <dbReference type="ChEBI" id="CHEBI:60240"/>
        <label>1</label>
    </ligand>
</feature>
<dbReference type="KEGG" id="tuz:TUZN_0326"/>
<reference evidence="5 6" key="1">
    <citation type="journal article" date="2011" name="J. Bacteriol.">
        <title>Complete genome sequence of the thermoacidophilic crenarchaeon Thermoproteus uzoniensis 768-20.</title>
        <authorList>
            <person name="Mardanov A.V."/>
            <person name="Gumerov V.M."/>
            <person name="Beletsky A.V."/>
            <person name="Prokofeva M.I."/>
            <person name="Bonch-Osmolovskaya E.A."/>
            <person name="Ravin N.V."/>
            <person name="Skryabin K.G."/>
        </authorList>
    </citation>
    <scope>NUCLEOTIDE SEQUENCE [LARGE SCALE GENOMIC DNA]</scope>
    <source>
        <strain evidence="5 6">768-20</strain>
    </source>
</reference>
<dbReference type="EMBL" id="CP002590">
    <property type="protein sequence ID" value="AEA11824.1"/>
    <property type="molecule type" value="Genomic_DNA"/>
</dbReference>
<evidence type="ECO:0000256" key="1">
    <source>
        <dbReference type="ARBA" id="ARBA00009275"/>
    </source>
</evidence>
<feature type="binding site" evidence="4">
    <location>
        <position position="6"/>
    </location>
    <ligand>
        <name>a divalent metal cation</name>
        <dbReference type="ChEBI" id="CHEBI:60240"/>
        <label>1</label>
    </ligand>
</feature>
<name>F2L2F9_THEU7</name>
<keyword evidence="6" id="KW-1185">Reference proteome</keyword>
<keyword evidence="2 4" id="KW-0479">Metal-binding</keyword>
<dbReference type="AlphaFoldDB" id="F2L2F9"/>
<sequence>MLVDCHCHCHEFGDEELAKFAGIKLVAVSDDVRSSERTLELARRFGVVPCLGIHPWNVGKAKPEDLSEALRLIERSEAPCIGEVGLDKRFVPETYDKQREFFSEFLRLAREYDLVVNVHAPDAWADAVEALRKADVDRALIHWYTGPLNLLEEIAQYGFYISINPAVKIQKKHRDVAEAAKPDMVVLESDGPYEYRGLRLEPPMVRETLKTLAEIWRTTPEEAEEKLYLNAARLFKL</sequence>
<protein>
    <submittedName>
        <fullName evidence="5">TatD-related deoxyribonuclease</fullName>
    </submittedName>
</protein>
<feature type="binding site" evidence="4">
    <location>
        <position position="190"/>
    </location>
    <ligand>
        <name>a divalent metal cation</name>
        <dbReference type="ChEBI" id="CHEBI:60240"/>
        <label>1</label>
    </ligand>
</feature>
<feature type="binding site" evidence="4">
    <location>
        <position position="119"/>
    </location>
    <ligand>
        <name>a divalent metal cation</name>
        <dbReference type="ChEBI" id="CHEBI:60240"/>
        <label>2</label>
    </ligand>
</feature>
<dbReference type="InterPro" id="IPR001130">
    <property type="entry name" value="TatD-like"/>
</dbReference>
<accession>F2L2F9</accession>
<dbReference type="InterPro" id="IPR032466">
    <property type="entry name" value="Metal_Hydrolase"/>
</dbReference>
<dbReference type="PANTHER" id="PTHR46317">
    <property type="entry name" value="HYDROLASE OF PHP SUPERFAMILY-RELATED PROTEIN"/>
    <property type="match status" value="1"/>
</dbReference>
<dbReference type="Gene3D" id="3.20.20.140">
    <property type="entry name" value="Metal-dependent hydrolases"/>
    <property type="match status" value="1"/>
</dbReference>
<gene>
    <name evidence="5" type="ordered locus">TUZN_0326</name>
</gene>